<sequence>MTMSPSTRAIPFASVSVFVHVICRLDAPSPTAANREREVREALLKLGVTLACAEHAADLIVSVSENETAVGRTEASERVAVTRACVQECIDRLKKLLANVKIVGPKAHCSGGREVTCIGRSEGTAANRTNTGGEGVQELTHHNGITNRPSVQIEAVRMEPGSENCSVSHLGDIKVVVVETLTDVPYLAEFDPSECGTTACWFGGLEDVSDMPYMSPSEEPVRIATSVNQDVVGPCALSSEVLQPTRSECGTTTPLSPCSPLGEIRSSSNFEQVDSRLSPTPILAGLTDGASRTGGNCTSEVVERSGGGSLLPCTNVAAVTAAGDLVATPSLSVTAGTVGTENEDRVVRKRKRSSGATASRPRECKRALDKGSTKRKRSGSTNKARNAVDVSEPAAEDPLQPLQHEIVYVDDDSLDAPPSPPPDKQSKQPRKRKVKPYVSSSSRRGRRYPHRIFVSCHDEEMERVLNDVVCHIGASTVDYLFGRVEKPTHFVTEPDSELTPAVLLARALGIPVLTTQWLQDTITQGKFPEDLENYEHPVFGKRSAPTQGPSTGTDGTTTLSQPRTALATNLSTNSATRCFESDTGCYYNPFLFGVTVFFVSSPHSPLTEFFAEIVRVLGGTVTRLPTCRKLSVIVNLSYGAISAPEEETFKKGEQTSARVGSKRSRISSALPQVDELVLESQALSFTYPNASLDISNGRKSGMSRVDLNTVLCKDLQNVLKTCQECRSDTVPVVSVEWLIHCIMQGRVVETSPYTVPTLTDDTTTILKTCVASGLLDSAEALLQCVVGKS</sequence>
<proteinExistence type="predicted"/>
<evidence type="ECO:0000259" key="2">
    <source>
        <dbReference type="PROSITE" id="PS50172"/>
    </source>
</evidence>
<dbReference type="SUPFAM" id="SSF52113">
    <property type="entry name" value="BRCT domain"/>
    <property type="match status" value="2"/>
</dbReference>
<accession>C9ZK46</accession>
<dbReference type="EMBL" id="FN554966">
    <property type="protein sequence ID" value="CBH09810.1"/>
    <property type="molecule type" value="Genomic_DNA"/>
</dbReference>
<organism evidence="3 4">
    <name type="scientific">Trypanosoma brucei gambiense (strain MHOM/CI/86/DAL972)</name>
    <dbReference type="NCBI Taxonomy" id="679716"/>
    <lineage>
        <taxon>Eukaryota</taxon>
        <taxon>Discoba</taxon>
        <taxon>Euglenozoa</taxon>
        <taxon>Kinetoplastea</taxon>
        <taxon>Metakinetoplastina</taxon>
        <taxon>Trypanosomatida</taxon>
        <taxon>Trypanosomatidae</taxon>
        <taxon>Trypanosoma</taxon>
    </lineage>
</organism>
<protein>
    <recommendedName>
        <fullName evidence="2">BRCT domain-containing protein</fullName>
    </recommendedName>
</protein>
<dbReference type="RefSeq" id="XP_011772103.1">
    <property type="nucleotide sequence ID" value="XM_011773801.1"/>
</dbReference>
<feature type="domain" description="BRCT" evidence="2">
    <location>
        <begin position="465"/>
        <end position="526"/>
    </location>
</feature>
<evidence type="ECO:0000313" key="3">
    <source>
        <dbReference type="EMBL" id="CBH09810.1"/>
    </source>
</evidence>
<gene>
    <name evidence="3" type="ORF">TbgDal_III1490</name>
</gene>
<dbReference type="Proteomes" id="UP000002316">
    <property type="component" value="Chromosome 3"/>
</dbReference>
<dbReference type="Gene3D" id="3.40.50.10190">
    <property type="entry name" value="BRCT domain"/>
    <property type="match status" value="2"/>
</dbReference>
<dbReference type="InterPro" id="IPR001357">
    <property type="entry name" value="BRCT_dom"/>
</dbReference>
<feature type="region of interest" description="Disordered" evidence="1">
    <location>
        <begin position="337"/>
        <end position="443"/>
    </location>
</feature>
<dbReference type="AlphaFoldDB" id="C9ZK46"/>
<evidence type="ECO:0000256" key="1">
    <source>
        <dbReference type="SAM" id="MobiDB-lite"/>
    </source>
</evidence>
<dbReference type="OrthoDB" id="244235at2759"/>
<dbReference type="PROSITE" id="PS50172">
    <property type="entry name" value="BRCT"/>
    <property type="match status" value="2"/>
</dbReference>
<dbReference type="KEGG" id="tbg:TbgDal_III1490"/>
<dbReference type="InterPro" id="IPR036420">
    <property type="entry name" value="BRCT_dom_sf"/>
</dbReference>
<dbReference type="GeneID" id="23858918"/>
<reference evidence="4" key="1">
    <citation type="journal article" date="2010" name="PLoS Negl. Trop. Dis.">
        <title>The genome sequence of Trypanosoma brucei gambiense, causative agent of chronic human african trypanosomiasis.</title>
        <authorList>
            <person name="Jackson A.P."/>
            <person name="Sanders M."/>
            <person name="Berry A."/>
            <person name="McQuillan J."/>
            <person name="Aslett M.A."/>
            <person name="Quail M.A."/>
            <person name="Chukualim B."/>
            <person name="Capewell P."/>
            <person name="MacLeod A."/>
            <person name="Melville S.E."/>
            <person name="Gibson W."/>
            <person name="Barry J.D."/>
            <person name="Berriman M."/>
            <person name="Hertz-Fowler C."/>
        </authorList>
    </citation>
    <scope>NUCLEOTIDE SEQUENCE [LARGE SCALE GENOMIC DNA]</scope>
    <source>
        <strain evidence="4">MHOM/CI/86/DAL972</strain>
    </source>
</reference>
<feature type="compositionally biased region" description="Polar residues" evidence="1">
    <location>
        <begin position="544"/>
        <end position="560"/>
    </location>
</feature>
<name>C9ZK46_TRYB9</name>
<feature type="region of interest" description="Disordered" evidence="1">
    <location>
        <begin position="539"/>
        <end position="560"/>
    </location>
</feature>
<feature type="domain" description="BRCT" evidence="2">
    <location>
        <begin position="730"/>
        <end position="755"/>
    </location>
</feature>
<dbReference type="VEuPathDB" id="TriTrypDB:Tbg972.3.1490"/>
<dbReference type="CDD" id="cd00027">
    <property type="entry name" value="BRCT"/>
    <property type="match status" value="1"/>
</dbReference>
<feature type="compositionally biased region" description="Basic and acidic residues" evidence="1">
    <location>
        <begin position="360"/>
        <end position="372"/>
    </location>
</feature>
<evidence type="ECO:0000313" key="4">
    <source>
        <dbReference type="Proteomes" id="UP000002316"/>
    </source>
</evidence>